<reference evidence="2 3" key="1">
    <citation type="submission" date="2019-01" db="EMBL/GenBank/DDBJ databases">
        <title>Pseudolysobacter antarctica gen. nov., sp. nov., isolated from Fildes Peninsula, Antarctica.</title>
        <authorList>
            <person name="Wei Z."/>
            <person name="Peng F."/>
        </authorList>
    </citation>
    <scope>NUCLEOTIDE SEQUENCE [LARGE SCALE GENOMIC DNA]</scope>
    <source>
        <strain evidence="2 3">AQ6-296</strain>
    </source>
</reference>
<dbReference type="AlphaFoldDB" id="A0A411HKS7"/>
<dbReference type="KEGG" id="xbc:ELE36_12645"/>
<accession>A0A411HKS7</accession>
<sequence length="169" mass="18867">MIRIAKIISGIFCICFFSVITQAKCIQGDGVDFAKAFYEKHQDFYYADSAAIKDLLAPRLLATLEKDHKCSDGEICAIESNPWTSAQDGEIGKPIDFKLSSSSANAASVRMSYMLELGKTKKLPQSAELKLERNAPSSCWTVADLITPRDGSLRDYIEKWHKEYSDAQK</sequence>
<feature type="signal peptide" evidence="1">
    <location>
        <begin position="1"/>
        <end position="23"/>
    </location>
</feature>
<name>A0A411HKS7_9GAMM</name>
<proteinExistence type="predicted"/>
<feature type="chain" id="PRO_5019455914" description="DUF3828 domain-containing protein" evidence="1">
    <location>
        <begin position="24"/>
        <end position="169"/>
    </location>
</feature>
<keyword evidence="1" id="KW-0732">Signal</keyword>
<gene>
    <name evidence="2" type="ORF">ELE36_12645</name>
</gene>
<evidence type="ECO:0000256" key="1">
    <source>
        <dbReference type="SAM" id="SignalP"/>
    </source>
</evidence>
<dbReference type="EMBL" id="CP035704">
    <property type="protein sequence ID" value="QBB71132.1"/>
    <property type="molecule type" value="Genomic_DNA"/>
</dbReference>
<keyword evidence="3" id="KW-1185">Reference proteome</keyword>
<evidence type="ECO:0008006" key="4">
    <source>
        <dbReference type="Google" id="ProtNLM"/>
    </source>
</evidence>
<evidence type="ECO:0000313" key="2">
    <source>
        <dbReference type="EMBL" id="QBB71132.1"/>
    </source>
</evidence>
<organism evidence="2 3">
    <name type="scientific">Pseudolysobacter antarcticus</name>
    <dbReference type="NCBI Taxonomy" id="2511995"/>
    <lineage>
        <taxon>Bacteria</taxon>
        <taxon>Pseudomonadati</taxon>
        <taxon>Pseudomonadota</taxon>
        <taxon>Gammaproteobacteria</taxon>
        <taxon>Lysobacterales</taxon>
        <taxon>Rhodanobacteraceae</taxon>
        <taxon>Pseudolysobacter</taxon>
    </lineage>
</organism>
<dbReference type="Proteomes" id="UP000291562">
    <property type="component" value="Chromosome"/>
</dbReference>
<dbReference type="OrthoDB" id="9181189at2"/>
<protein>
    <recommendedName>
        <fullName evidence="4">DUF3828 domain-containing protein</fullName>
    </recommendedName>
</protein>
<evidence type="ECO:0000313" key="3">
    <source>
        <dbReference type="Proteomes" id="UP000291562"/>
    </source>
</evidence>
<dbReference type="RefSeq" id="WP_129833840.1">
    <property type="nucleotide sequence ID" value="NZ_CP035704.1"/>
</dbReference>